<dbReference type="RefSeq" id="WP_157035093.1">
    <property type="nucleotide sequence ID" value="NZ_AP023354.1"/>
</dbReference>
<gene>
    <name evidence="1" type="ORF">Asera_31460</name>
</gene>
<dbReference type="EMBL" id="AP023354">
    <property type="protein sequence ID" value="BCJ29038.1"/>
    <property type="molecule type" value="Genomic_DNA"/>
</dbReference>
<dbReference type="Proteomes" id="UP000680750">
    <property type="component" value="Chromosome"/>
</dbReference>
<keyword evidence="2" id="KW-1185">Reference proteome</keyword>
<name>A0A810L4I9_9ACTN</name>
<reference evidence="1" key="1">
    <citation type="submission" date="2020-08" db="EMBL/GenBank/DDBJ databases">
        <title>Whole genome shotgun sequence of Actinocatenispora sera NBRC 101916.</title>
        <authorList>
            <person name="Komaki H."/>
            <person name="Tamura T."/>
        </authorList>
    </citation>
    <scope>NUCLEOTIDE SEQUENCE</scope>
    <source>
        <strain evidence="1">NBRC 101916</strain>
    </source>
</reference>
<sequence length="53" mass="5889">MIDTDASRPWFEDMSGARSPAEAAAAPLRLALDPVRPETYGELVRFGKVLAWR</sequence>
<proteinExistence type="predicted"/>
<dbReference type="KEGG" id="aser:Asera_31460"/>
<evidence type="ECO:0000313" key="1">
    <source>
        <dbReference type="EMBL" id="BCJ29038.1"/>
    </source>
</evidence>
<evidence type="ECO:0000313" key="2">
    <source>
        <dbReference type="Proteomes" id="UP000680750"/>
    </source>
</evidence>
<organism evidence="1 2">
    <name type="scientific">Actinocatenispora sera</name>
    <dbReference type="NCBI Taxonomy" id="390989"/>
    <lineage>
        <taxon>Bacteria</taxon>
        <taxon>Bacillati</taxon>
        <taxon>Actinomycetota</taxon>
        <taxon>Actinomycetes</taxon>
        <taxon>Micromonosporales</taxon>
        <taxon>Micromonosporaceae</taxon>
        <taxon>Actinocatenispora</taxon>
    </lineage>
</organism>
<accession>A0A810L4I9</accession>
<dbReference type="AlphaFoldDB" id="A0A810L4I9"/>
<protein>
    <submittedName>
        <fullName evidence="1">Uncharacterized protein</fullName>
    </submittedName>
</protein>